<comment type="caution">
    <text evidence="2">The sequence shown here is derived from an EMBL/GenBank/DDBJ whole genome shotgun (WGS) entry which is preliminary data.</text>
</comment>
<protein>
    <recommendedName>
        <fullName evidence="4">Carboxypeptidase regulatory-like domain-containing protein</fullName>
    </recommendedName>
</protein>
<keyword evidence="1" id="KW-0732">Signal</keyword>
<evidence type="ECO:0000313" key="2">
    <source>
        <dbReference type="EMBL" id="MFG6462688.1"/>
    </source>
</evidence>
<evidence type="ECO:0000256" key="1">
    <source>
        <dbReference type="SAM" id="SignalP"/>
    </source>
</evidence>
<dbReference type="RefSeq" id="WP_394511553.1">
    <property type="nucleotide sequence ID" value="NZ_JBIGHX010000004.1"/>
</dbReference>
<organism evidence="2 3">
    <name type="scientific">Pelomonas lactea</name>
    <dbReference type="NCBI Taxonomy" id="3299030"/>
    <lineage>
        <taxon>Bacteria</taxon>
        <taxon>Pseudomonadati</taxon>
        <taxon>Pseudomonadota</taxon>
        <taxon>Betaproteobacteria</taxon>
        <taxon>Burkholderiales</taxon>
        <taxon>Sphaerotilaceae</taxon>
        <taxon>Roseateles</taxon>
    </lineage>
</organism>
<proteinExistence type="predicted"/>
<feature type="chain" id="PRO_5047188541" description="Carboxypeptidase regulatory-like domain-containing protein" evidence="1">
    <location>
        <begin position="31"/>
        <end position="605"/>
    </location>
</feature>
<accession>A0ABW7GL32</accession>
<keyword evidence="3" id="KW-1185">Reference proteome</keyword>
<feature type="signal peptide" evidence="1">
    <location>
        <begin position="1"/>
        <end position="30"/>
    </location>
</feature>
<evidence type="ECO:0008006" key="4">
    <source>
        <dbReference type="Google" id="ProtNLM"/>
    </source>
</evidence>
<reference evidence="2 3" key="1">
    <citation type="submission" date="2024-08" db="EMBL/GenBank/DDBJ databases">
        <authorList>
            <person name="Lu H."/>
        </authorList>
    </citation>
    <scope>NUCLEOTIDE SEQUENCE [LARGE SCALE GENOMIC DNA]</scope>
    <source>
        <strain evidence="2 3">DXS20W</strain>
    </source>
</reference>
<gene>
    <name evidence="2" type="ORF">ACG04Q_14000</name>
</gene>
<dbReference type="EMBL" id="JBIGHX010000004">
    <property type="protein sequence ID" value="MFG6462688.1"/>
    <property type="molecule type" value="Genomic_DNA"/>
</dbReference>
<dbReference type="Proteomes" id="UP001606302">
    <property type="component" value="Unassembled WGS sequence"/>
</dbReference>
<sequence>MKQILPPPPAPTRALPAVALATTLMLTACGGGGSDAPAPAPTPAPPPPAALSLNGVVAKGAALGGAAISAKCATGTGTATAGADGSYTLAITGGALPCVLEAVSGSDKLHSAATTAKANITPLTELMVAQMAGQSAATWYTAATAASLGSSVTTTKLADAQTAVLTVLTAAGVDTSAIGDFVSGTLVAASGSTAGNAQDKALDALAAKLTAASSTLGQLAETVAATNTSATSVTASALAPELLLKPAAPTCSALRATDYWAVLTGVTGGTAAQRIKISIDAKQAVTLTSYASVDGTTLNGPQTLTANGSCRFTSSAGDDIMVAPSGVIVATTAQGNAVMAVPVQSHTLAELAGDWNVLGSDTADGAVNSVGWTFGYGTVTISAAGFQQFTQGCWYDGLATTTCTALPDTIKARKRPVAVLADGSFTNHSDDTGVGEGGPWMDRNFVYRTGQGDYIAIGTNVLTPDSKGDGSVSYATKVRTLSLPAVGTASGNWNVYWNWATGRSSTATDTNTHTIQSVDSAAASFVRVSGVTGAATHAETLQINKPFTGFWQRDAATAVPTSDGKTTNVRSAVFLRPGSGLSVVLQPYQDANRPARIVLSVAQPG</sequence>
<evidence type="ECO:0000313" key="3">
    <source>
        <dbReference type="Proteomes" id="UP001606302"/>
    </source>
</evidence>
<name>A0ABW7GL32_9BURK</name>
<dbReference type="PROSITE" id="PS51257">
    <property type="entry name" value="PROKAR_LIPOPROTEIN"/>
    <property type="match status" value="1"/>
</dbReference>